<evidence type="ECO:0000313" key="4">
    <source>
        <dbReference type="Proteomes" id="UP000265040"/>
    </source>
</evidence>
<accession>A0A7N6AIU5</accession>
<dbReference type="SUPFAM" id="SSF50729">
    <property type="entry name" value="PH domain-like"/>
    <property type="match status" value="1"/>
</dbReference>
<dbReference type="PANTHER" id="PTHR46857:SF1">
    <property type="entry name" value="EPITHELIAL CELL-TRANSFORMING SEQUENCE 2 ONCOGENE-LIKE"/>
    <property type="match status" value="1"/>
</dbReference>
<evidence type="ECO:0000256" key="1">
    <source>
        <dbReference type="SAM" id="MobiDB-lite"/>
    </source>
</evidence>
<evidence type="ECO:0000259" key="2">
    <source>
        <dbReference type="PROSITE" id="PS50010"/>
    </source>
</evidence>
<feature type="domain" description="DH" evidence="2">
    <location>
        <begin position="620"/>
        <end position="808"/>
    </location>
</feature>
<dbReference type="InterPro" id="IPR052805">
    <property type="entry name" value="GEF_Ubiquitin-Prot_Reg"/>
</dbReference>
<dbReference type="InterPro" id="IPR000219">
    <property type="entry name" value="DH_dom"/>
</dbReference>
<dbReference type="Gene3D" id="1.20.900.10">
    <property type="entry name" value="Dbl homology (DH) domain"/>
    <property type="match status" value="1"/>
</dbReference>
<dbReference type="SUPFAM" id="SSF81383">
    <property type="entry name" value="F-box domain"/>
    <property type="match status" value="1"/>
</dbReference>
<feature type="region of interest" description="Disordered" evidence="1">
    <location>
        <begin position="187"/>
        <end position="208"/>
    </location>
</feature>
<dbReference type="InterPro" id="IPR036047">
    <property type="entry name" value="F-box-like_dom_sf"/>
</dbReference>
<organism evidence="3 4">
    <name type="scientific">Anabas testudineus</name>
    <name type="common">Climbing perch</name>
    <name type="synonym">Anthias testudineus</name>
    <dbReference type="NCBI Taxonomy" id="64144"/>
    <lineage>
        <taxon>Eukaryota</taxon>
        <taxon>Metazoa</taxon>
        <taxon>Chordata</taxon>
        <taxon>Craniata</taxon>
        <taxon>Vertebrata</taxon>
        <taxon>Euteleostomi</taxon>
        <taxon>Actinopterygii</taxon>
        <taxon>Neopterygii</taxon>
        <taxon>Teleostei</taxon>
        <taxon>Neoteleostei</taxon>
        <taxon>Acanthomorphata</taxon>
        <taxon>Anabantaria</taxon>
        <taxon>Anabantiformes</taxon>
        <taxon>Anabantoidei</taxon>
        <taxon>Anabantidae</taxon>
        <taxon>Anabas</taxon>
    </lineage>
</organism>
<dbReference type="SMART" id="SM00325">
    <property type="entry name" value="RhoGEF"/>
    <property type="match status" value="1"/>
</dbReference>
<reference evidence="3" key="2">
    <citation type="submission" date="2025-08" db="UniProtKB">
        <authorList>
            <consortium name="Ensembl"/>
        </authorList>
    </citation>
    <scope>IDENTIFICATION</scope>
</reference>
<dbReference type="Gene3D" id="2.30.29.30">
    <property type="entry name" value="Pleckstrin-homology domain (PH domain)/Phosphotyrosine-binding domain (PTB)"/>
    <property type="match status" value="1"/>
</dbReference>
<proteinExistence type="predicted"/>
<evidence type="ECO:0000313" key="3">
    <source>
        <dbReference type="Ensembl" id="ENSATEP00000048738.2"/>
    </source>
</evidence>
<dbReference type="SMART" id="SM00256">
    <property type="entry name" value="FBOX"/>
    <property type="match status" value="1"/>
</dbReference>
<dbReference type="InterPro" id="IPR035899">
    <property type="entry name" value="DBL_dom_sf"/>
</dbReference>
<dbReference type="AlphaFoldDB" id="A0A7N6AIU5"/>
<dbReference type="GeneTree" id="ENSGT00940000158839"/>
<dbReference type="PROSITE" id="PS50010">
    <property type="entry name" value="DH_2"/>
    <property type="match status" value="1"/>
</dbReference>
<dbReference type="GO" id="GO:0005085">
    <property type="term" value="F:guanyl-nucleotide exchange factor activity"/>
    <property type="evidence" value="ECO:0007669"/>
    <property type="project" value="InterPro"/>
</dbReference>
<dbReference type="Pfam" id="PF00621">
    <property type="entry name" value="RhoGEF"/>
    <property type="match status" value="1"/>
</dbReference>
<dbReference type="Gene3D" id="1.20.1280.50">
    <property type="match status" value="1"/>
</dbReference>
<protein>
    <recommendedName>
        <fullName evidence="2">DH domain-containing protein</fullName>
    </recommendedName>
</protein>
<dbReference type="PANTHER" id="PTHR46857">
    <property type="entry name" value="EPITHELIAL CELL-TRANSFORMING SEQUENCE 2 ONCOGENE-LIKE"/>
    <property type="match status" value="1"/>
</dbReference>
<reference evidence="3" key="1">
    <citation type="submission" date="2021-04" db="EMBL/GenBank/DDBJ databases">
        <authorList>
            <consortium name="Wellcome Sanger Institute Data Sharing"/>
        </authorList>
    </citation>
    <scope>NUCLEOTIDE SEQUENCE [LARGE SCALE GENOMIC DNA]</scope>
</reference>
<dbReference type="Ensembl" id="ENSATET00000037772.2">
    <property type="protein sequence ID" value="ENSATEP00000048738.2"/>
    <property type="gene ID" value="ENSATEG00000017222.3"/>
</dbReference>
<name>A0A7N6AIU5_ANATE</name>
<gene>
    <name evidence="3" type="primary">RIPOR3</name>
</gene>
<keyword evidence="4" id="KW-1185">Reference proteome</keyword>
<dbReference type="SUPFAM" id="SSF48065">
    <property type="entry name" value="DBL homology domain (DH-domain)"/>
    <property type="match status" value="1"/>
</dbReference>
<dbReference type="InParanoid" id="A0A7N6AIU5"/>
<sequence>METRLKSSLHSVKRWQLRGSDYEPRSDTCFSTWTPLNNRTSNLQLYEERMNLVFHWFDLWSDKQRKHFLQSLLTRCTNSQLKFCRDLLNETVPVTRVDFTVVLPRFLSLYVMSFLTPRDLCNAAQVSWHWRILAEQDCLWAGRCIRRGWFLPYTPAEKEFGAWKTHYVSCVSTLDWLTPREAAEQYGTLNQQNTRTTEEEEEKRKERRIRQMIRDKLQEEKSLSMRTRRAWGSYSKPEVVRGGSTQTGRTSAGKTLSSWSSSLCLSLDKQQSMTVAECVERVQASSSFRERLNKASGALSSFIYRPAPQHRVSPIHHTGPALLLLISNRIPAYELVLSGVIAGVIVVLYDHRGTLSALLTQVKGAMSGQSIQRLGLLAPGGTEEVQLLHRSSLSERTLLTPEHREFWETLCGWVVPAEEGGGIDIFCPLATSVSGVTLVQNLSTLTGLEVRTPMGLATGGFQSILSEWSDGRVSTGLSNQEPAAPALQYMFENVLLDWCRQAQWMEEALRDLRGRLGSQLQRVSLQARGRALGHFLREKICLEELPVSKDLSEALVEGITALSRQEETRPLEFLVAFLTKWMEKGGSESSLEEKSRNEADDSSRRCSSLIAKLPQTVLDWRGAVARDLHHSECLYLGSLSAVLKVYQEPLTAAMNSNRAILSYADIQIIFSPVTQILELNSVFQVDLQSRLQQWSAEQCVGDVFVKMCSSLRVYTNYLNNYPTALRTIDKCREIKPTFRAFLKTVDRTLATHMLSLQELLLCPVLRIQQYVTLLQALSLHTHPGHPDHTHLSSALNTMLHYREFTDKLKRNSERETLMEETQQMIQGCPNLSEGNRQLIITQDAALLRSPDEQIPDSLRTFEHVSDVGLFLFNDALVLTRRNVHHTPFTLTHRSTHTFLASVALTSLAVREITHTRYVCHAFLLEGPFRSWACATERGEERDHFLSLLRSTIDAALTAHQ</sequence>
<dbReference type="Proteomes" id="UP000265040">
    <property type="component" value="Chromosome 2"/>
</dbReference>
<dbReference type="CDD" id="cd00160">
    <property type="entry name" value="RhoGEF"/>
    <property type="match status" value="1"/>
</dbReference>
<dbReference type="InterPro" id="IPR025592">
    <property type="entry name" value="DUF4347"/>
</dbReference>
<dbReference type="InterPro" id="IPR001810">
    <property type="entry name" value="F-box_dom"/>
</dbReference>
<dbReference type="Pfam" id="PF12937">
    <property type="entry name" value="F-box-like"/>
    <property type="match status" value="1"/>
</dbReference>
<dbReference type="InterPro" id="IPR011993">
    <property type="entry name" value="PH-like_dom_sf"/>
</dbReference>
<dbReference type="Pfam" id="PF14252">
    <property type="entry name" value="DUF4347"/>
    <property type="match status" value="1"/>
</dbReference>
<dbReference type="CDD" id="cd22173">
    <property type="entry name" value="F-box_ECT2L"/>
    <property type="match status" value="1"/>
</dbReference>
<reference evidence="3" key="3">
    <citation type="submission" date="2025-09" db="UniProtKB">
        <authorList>
            <consortium name="Ensembl"/>
        </authorList>
    </citation>
    <scope>IDENTIFICATION</scope>
</reference>